<dbReference type="EMBL" id="JADCSA010000002">
    <property type="protein sequence ID" value="MBE7323500.1"/>
    <property type="molecule type" value="Genomic_DNA"/>
</dbReference>
<dbReference type="SMART" id="SM00563">
    <property type="entry name" value="PlsC"/>
    <property type="match status" value="1"/>
</dbReference>
<keyword evidence="1" id="KW-0808">Transferase</keyword>
<dbReference type="PANTHER" id="PTHR10434">
    <property type="entry name" value="1-ACYL-SN-GLYCEROL-3-PHOSPHATE ACYLTRANSFERASE"/>
    <property type="match status" value="1"/>
</dbReference>
<reference evidence="4 5" key="1">
    <citation type="submission" date="2020-10" db="EMBL/GenBank/DDBJ databases">
        <title>Nocardioides sp. isolated from sludge.</title>
        <authorList>
            <person name="Zhang X."/>
        </authorList>
    </citation>
    <scope>NUCLEOTIDE SEQUENCE [LARGE SCALE GENOMIC DNA]</scope>
    <source>
        <strain evidence="4 5">Y6</strain>
    </source>
</reference>
<name>A0ABR9RPJ9_9ACTN</name>
<sequence length="222" mass="23997">MLYEALARVVPPLARAVWRPEVVGLEHVPASGPVILASNHLSFVDSVVIPVLVPRRVVFLAKSDYFDGPGLRGAASRVWFESLGMLPVDRDDTKAALSSLDTALEVLGRGEAFGIYPEGTRSRDGRLYRGRTGVAHLALTAGVPVVPVGLRGTERIQPVGARLPRLAKVQVAFGEPMDFTDRVGTAPTGRLRRQVTDEIMAQVQRLSGQEPAGVYNERPVEA</sequence>
<dbReference type="InterPro" id="IPR002123">
    <property type="entry name" value="Plipid/glycerol_acylTrfase"/>
</dbReference>
<evidence type="ECO:0000256" key="2">
    <source>
        <dbReference type="ARBA" id="ARBA00023315"/>
    </source>
</evidence>
<organism evidence="4 5">
    <name type="scientific">Nocardioides malaquae</name>
    <dbReference type="NCBI Taxonomy" id="2773426"/>
    <lineage>
        <taxon>Bacteria</taxon>
        <taxon>Bacillati</taxon>
        <taxon>Actinomycetota</taxon>
        <taxon>Actinomycetes</taxon>
        <taxon>Propionibacteriales</taxon>
        <taxon>Nocardioidaceae</taxon>
        <taxon>Nocardioides</taxon>
    </lineage>
</organism>
<keyword evidence="5" id="KW-1185">Reference proteome</keyword>
<dbReference type="Pfam" id="PF01553">
    <property type="entry name" value="Acyltransferase"/>
    <property type="match status" value="1"/>
</dbReference>
<evidence type="ECO:0000313" key="4">
    <source>
        <dbReference type="EMBL" id="MBE7323500.1"/>
    </source>
</evidence>
<evidence type="ECO:0000259" key="3">
    <source>
        <dbReference type="SMART" id="SM00563"/>
    </source>
</evidence>
<comment type="caution">
    <text evidence="4">The sequence shown here is derived from an EMBL/GenBank/DDBJ whole genome shotgun (WGS) entry which is preliminary data.</text>
</comment>
<feature type="domain" description="Phospholipid/glycerol acyltransferase" evidence="3">
    <location>
        <begin position="34"/>
        <end position="153"/>
    </location>
</feature>
<gene>
    <name evidence="4" type="ORF">IEQ44_02380</name>
</gene>
<proteinExistence type="predicted"/>
<dbReference type="PANTHER" id="PTHR10434:SF11">
    <property type="entry name" value="1-ACYL-SN-GLYCEROL-3-PHOSPHATE ACYLTRANSFERASE"/>
    <property type="match status" value="1"/>
</dbReference>
<accession>A0ABR9RPJ9</accession>
<dbReference type="Proteomes" id="UP000756387">
    <property type="component" value="Unassembled WGS sequence"/>
</dbReference>
<dbReference type="GO" id="GO:0016746">
    <property type="term" value="F:acyltransferase activity"/>
    <property type="evidence" value="ECO:0007669"/>
    <property type="project" value="UniProtKB-KW"/>
</dbReference>
<dbReference type="RefSeq" id="WP_193637036.1">
    <property type="nucleotide sequence ID" value="NZ_JADCSA010000002.1"/>
</dbReference>
<keyword evidence="2 4" id="KW-0012">Acyltransferase</keyword>
<evidence type="ECO:0000313" key="5">
    <source>
        <dbReference type="Proteomes" id="UP000756387"/>
    </source>
</evidence>
<dbReference type="SUPFAM" id="SSF69593">
    <property type="entry name" value="Glycerol-3-phosphate (1)-acyltransferase"/>
    <property type="match status" value="1"/>
</dbReference>
<protein>
    <submittedName>
        <fullName evidence="4">1-acyl-sn-glycerol-3-phosphate acyltransferase</fullName>
    </submittedName>
</protein>
<dbReference type="CDD" id="cd07989">
    <property type="entry name" value="LPLAT_AGPAT-like"/>
    <property type="match status" value="1"/>
</dbReference>
<evidence type="ECO:0000256" key="1">
    <source>
        <dbReference type="ARBA" id="ARBA00022679"/>
    </source>
</evidence>